<evidence type="ECO:0000313" key="2">
    <source>
        <dbReference type="Proteomes" id="UP000054018"/>
    </source>
</evidence>
<reference evidence="1 2" key="1">
    <citation type="submission" date="2014-04" db="EMBL/GenBank/DDBJ databases">
        <authorList>
            <consortium name="DOE Joint Genome Institute"/>
            <person name="Kuo A."/>
            <person name="Kohler A."/>
            <person name="Costa M.D."/>
            <person name="Nagy L.G."/>
            <person name="Floudas D."/>
            <person name="Copeland A."/>
            <person name="Barry K.W."/>
            <person name="Cichocki N."/>
            <person name="Veneault-Fourrey C."/>
            <person name="LaButti K."/>
            <person name="Lindquist E.A."/>
            <person name="Lipzen A."/>
            <person name="Lundell T."/>
            <person name="Morin E."/>
            <person name="Murat C."/>
            <person name="Sun H."/>
            <person name="Tunlid A."/>
            <person name="Henrissat B."/>
            <person name="Grigoriev I.V."/>
            <person name="Hibbett D.S."/>
            <person name="Martin F."/>
            <person name="Nordberg H.P."/>
            <person name="Cantor M.N."/>
            <person name="Hua S.X."/>
        </authorList>
    </citation>
    <scope>NUCLEOTIDE SEQUENCE [LARGE SCALE GENOMIC DNA]</scope>
    <source>
        <strain evidence="1 2">441</strain>
    </source>
</reference>
<dbReference type="HOGENOM" id="CLU_1619692_0_0_1"/>
<name>A0A0C9YX06_9AGAM</name>
<dbReference type="AlphaFoldDB" id="A0A0C9YX06"/>
<gene>
    <name evidence="1" type="ORF">PISMIDRAFT_490370</name>
</gene>
<proteinExistence type="predicted"/>
<accession>A0A0C9YX06</accession>
<evidence type="ECO:0000313" key="1">
    <source>
        <dbReference type="EMBL" id="KIK29635.1"/>
    </source>
</evidence>
<reference evidence="2" key="2">
    <citation type="submission" date="2015-01" db="EMBL/GenBank/DDBJ databases">
        <title>Evolutionary Origins and Diversification of the Mycorrhizal Mutualists.</title>
        <authorList>
            <consortium name="DOE Joint Genome Institute"/>
            <consortium name="Mycorrhizal Genomics Consortium"/>
            <person name="Kohler A."/>
            <person name="Kuo A."/>
            <person name="Nagy L.G."/>
            <person name="Floudas D."/>
            <person name="Copeland A."/>
            <person name="Barry K.W."/>
            <person name="Cichocki N."/>
            <person name="Veneault-Fourrey C."/>
            <person name="LaButti K."/>
            <person name="Lindquist E.A."/>
            <person name="Lipzen A."/>
            <person name="Lundell T."/>
            <person name="Morin E."/>
            <person name="Murat C."/>
            <person name="Riley R."/>
            <person name="Ohm R."/>
            <person name="Sun H."/>
            <person name="Tunlid A."/>
            <person name="Henrissat B."/>
            <person name="Grigoriev I.V."/>
            <person name="Hibbett D.S."/>
            <person name="Martin F."/>
        </authorList>
    </citation>
    <scope>NUCLEOTIDE SEQUENCE [LARGE SCALE GENOMIC DNA]</scope>
    <source>
        <strain evidence="2">441</strain>
    </source>
</reference>
<dbReference type="Proteomes" id="UP000054018">
    <property type="component" value="Unassembled WGS sequence"/>
</dbReference>
<organism evidence="1 2">
    <name type="scientific">Pisolithus microcarpus 441</name>
    <dbReference type="NCBI Taxonomy" id="765257"/>
    <lineage>
        <taxon>Eukaryota</taxon>
        <taxon>Fungi</taxon>
        <taxon>Dikarya</taxon>
        <taxon>Basidiomycota</taxon>
        <taxon>Agaricomycotina</taxon>
        <taxon>Agaricomycetes</taxon>
        <taxon>Agaricomycetidae</taxon>
        <taxon>Boletales</taxon>
        <taxon>Sclerodermatineae</taxon>
        <taxon>Pisolithaceae</taxon>
        <taxon>Pisolithus</taxon>
    </lineage>
</organism>
<dbReference type="EMBL" id="KN833689">
    <property type="protein sequence ID" value="KIK29635.1"/>
    <property type="molecule type" value="Genomic_DNA"/>
</dbReference>
<keyword evidence="2" id="KW-1185">Reference proteome</keyword>
<protein>
    <submittedName>
        <fullName evidence="1">Uncharacterized protein</fullName>
    </submittedName>
</protein>
<sequence>MSPGRFNLCLVYQDPSRIFSTPFVEDDVTGLHDAAGCTMYAGVCLSVLCKAKPKTRRCDTLGLFPVKASYGVIFSSNACVGRRFIMWAACRIASPQYLFGRPASLSMDRAHSTRASNSFEVYSPPPSLRRKFGWPPVSASAREKYSLVRGSTSSFVLINFTTRW</sequence>